<reference evidence="7" key="2">
    <citation type="submission" date="2020-09" db="EMBL/GenBank/DDBJ databases">
        <authorList>
            <person name="Sun Q."/>
            <person name="Ohkuma M."/>
        </authorList>
    </citation>
    <scope>NUCLEOTIDE SEQUENCE</scope>
    <source>
        <strain evidence="7">JCM 3131</strain>
    </source>
</reference>
<proteinExistence type="inferred from homology"/>
<comment type="similarity">
    <text evidence="1">Belongs to the protein kinase superfamily. ADCK protein kinase family.</text>
</comment>
<evidence type="ECO:0000256" key="5">
    <source>
        <dbReference type="SAM" id="MobiDB-lite"/>
    </source>
</evidence>
<organism evidence="7 8">
    <name type="scientific">Streptomyces ruber</name>
    <dbReference type="NCBI Taxonomy" id="83378"/>
    <lineage>
        <taxon>Bacteria</taxon>
        <taxon>Bacillati</taxon>
        <taxon>Actinomycetota</taxon>
        <taxon>Actinomycetes</taxon>
        <taxon>Kitasatosporales</taxon>
        <taxon>Streptomycetaceae</taxon>
        <taxon>Streptomyces</taxon>
    </lineage>
</organism>
<keyword evidence="3" id="KW-0547">Nucleotide-binding</keyword>
<dbReference type="CDD" id="cd13970">
    <property type="entry name" value="ABC1_ADCK3"/>
    <property type="match status" value="1"/>
</dbReference>
<evidence type="ECO:0000256" key="2">
    <source>
        <dbReference type="ARBA" id="ARBA00022679"/>
    </source>
</evidence>
<feature type="region of interest" description="Disordered" evidence="5">
    <location>
        <begin position="436"/>
        <end position="465"/>
    </location>
</feature>
<dbReference type="RefSeq" id="WP_189215138.1">
    <property type="nucleotide sequence ID" value="NZ_BMQK01000001.1"/>
</dbReference>
<evidence type="ECO:0000313" key="7">
    <source>
        <dbReference type="EMBL" id="GGQ41838.1"/>
    </source>
</evidence>
<dbReference type="EMBL" id="BMQK01000001">
    <property type="protein sequence ID" value="GGQ41838.1"/>
    <property type="molecule type" value="Genomic_DNA"/>
</dbReference>
<dbReference type="InterPro" id="IPR011009">
    <property type="entry name" value="Kinase-like_dom_sf"/>
</dbReference>
<dbReference type="GO" id="GO:0005524">
    <property type="term" value="F:ATP binding"/>
    <property type="evidence" value="ECO:0007669"/>
    <property type="project" value="UniProtKB-KW"/>
</dbReference>
<feature type="compositionally biased region" description="Acidic residues" evidence="5">
    <location>
        <begin position="452"/>
        <end position="465"/>
    </location>
</feature>
<dbReference type="GO" id="GO:0016740">
    <property type="term" value="F:transferase activity"/>
    <property type="evidence" value="ECO:0007669"/>
    <property type="project" value="UniProtKB-KW"/>
</dbReference>
<dbReference type="SUPFAM" id="SSF56112">
    <property type="entry name" value="Protein kinase-like (PK-like)"/>
    <property type="match status" value="1"/>
</dbReference>
<sequence length="465" mass="50975">MSDLPRKAVTRTAKLAALPIGFAGRATWGLGKRIGGKSAEIVSRELQQRTAEQLFKVLGELKGGAMKFGQALSVFESALPEEVAGPYRATLTRLQEAAPPMPARTVHSVLAERLGQDWRELFAEFDDRPAAAASIGQVHRATWHDGRRVAVKVQYPGAGEALLSDLNQLSRFARLLGPLVPGMDIKPLIAELRDRVSEELDYDLEAQAQQAHAQEFADDPDVLIPAVVHRCDQVLVTEWIDGTPLSEVIAHGTREQRDRAGQLLARFLFSGPSRTGLLHADPHPGNFRLLPDEENGWRLGVLDFGTVDRLPDGLPAPIGESLRLTLEGRAEAVYEMLRAEGFVKESVELDADAVLDYLLPIIEPAQADEFTFTRSWLRTQASRVADPRSPAHRLGKQLNLPPSYLLIHRVTLSTIGVLCQLGATVRLRDELEEWLPGFVPEPEAGSGRAEPAEDEPEEDEPAAGA</sequence>
<feature type="domain" description="ABC1 atypical kinase-like" evidence="6">
    <location>
        <begin position="93"/>
        <end position="333"/>
    </location>
</feature>
<evidence type="ECO:0000256" key="1">
    <source>
        <dbReference type="ARBA" id="ARBA00009670"/>
    </source>
</evidence>
<dbReference type="InterPro" id="IPR004147">
    <property type="entry name" value="ABC1_dom"/>
</dbReference>
<evidence type="ECO:0000256" key="3">
    <source>
        <dbReference type="ARBA" id="ARBA00022741"/>
    </source>
</evidence>
<name>A0A918B9S7_9ACTN</name>
<dbReference type="PANTHER" id="PTHR43851:SF3">
    <property type="entry name" value="COENZYME Q8"/>
    <property type="match status" value="1"/>
</dbReference>
<evidence type="ECO:0000259" key="6">
    <source>
        <dbReference type="Pfam" id="PF03109"/>
    </source>
</evidence>
<keyword evidence="2" id="KW-0808">Transferase</keyword>
<accession>A0A918B9S7</accession>
<dbReference type="PANTHER" id="PTHR43851">
    <property type="match status" value="1"/>
</dbReference>
<keyword evidence="8" id="KW-1185">Reference proteome</keyword>
<protein>
    <submittedName>
        <fullName evidence="7">ABC transporter ATP-binding protein</fullName>
    </submittedName>
</protein>
<evidence type="ECO:0000256" key="4">
    <source>
        <dbReference type="ARBA" id="ARBA00022840"/>
    </source>
</evidence>
<reference evidence="7" key="1">
    <citation type="journal article" date="2014" name="Int. J. Syst. Evol. Microbiol.">
        <title>Complete genome sequence of Corynebacterium casei LMG S-19264T (=DSM 44701T), isolated from a smear-ripened cheese.</title>
        <authorList>
            <consortium name="US DOE Joint Genome Institute (JGI-PGF)"/>
            <person name="Walter F."/>
            <person name="Albersmeier A."/>
            <person name="Kalinowski J."/>
            <person name="Ruckert C."/>
        </authorList>
    </citation>
    <scope>NUCLEOTIDE SEQUENCE</scope>
    <source>
        <strain evidence="7">JCM 3131</strain>
    </source>
</reference>
<dbReference type="Pfam" id="PF03109">
    <property type="entry name" value="ABC1"/>
    <property type="match status" value="1"/>
</dbReference>
<gene>
    <name evidence="7" type="ORF">GCM10010145_07920</name>
</gene>
<keyword evidence="4 7" id="KW-0067">ATP-binding</keyword>
<comment type="caution">
    <text evidence="7">The sequence shown here is derived from an EMBL/GenBank/DDBJ whole genome shotgun (WGS) entry which is preliminary data.</text>
</comment>
<evidence type="ECO:0000313" key="8">
    <source>
        <dbReference type="Proteomes" id="UP000620156"/>
    </source>
</evidence>
<dbReference type="Proteomes" id="UP000620156">
    <property type="component" value="Unassembled WGS sequence"/>
</dbReference>
<dbReference type="AlphaFoldDB" id="A0A918B9S7"/>
<dbReference type="InterPro" id="IPR051409">
    <property type="entry name" value="Atypical_kinase_ADCK"/>
</dbReference>
<dbReference type="InterPro" id="IPR034646">
    <property type="entry name" value="ADCK3_dom"/>
</dbReference>